<comment type="caution">
    <text evidence="2">The sequence shown here is derived from an EMBL/GenBank/DDBJ whole genome shotgun (WGS) entry which is preliminary data.</text>
</comment>
<dbReference type="RefSeq" id="WP_182547038.1">
    <property type="nucleotide sequence ID" value="NZ_JACGWZ010000012.1"/>
</dbReference>
<organism evidence="2 3">
    <name type="scientific">Halosaccharopolyspora lacisalsi</name>
    <dbReference type="NCBI Taxonomy" id="1000566"/>
    <lineage>
        <taxon>Bacteria</taxon>
        <taxon>Bacillati</taxon>
        <taxon>Actinomycetota</taxon>
        <taxon>Actinomycetes</taxon>
        <taxon>Pseudonocardiales</taxon>
        <taxon>Pseudonocardiaceae</taxon>
        <taxon>Halosaccharopolyspora</taxon>
    </lineage>
</organism>
<evidence type="ECO:0000259" key="1">
    <source>
        <dbReference type="PROSITE" id="PS51674"/>
    </source>
</evidence>
<accession>A0A839EAL9</accession>
<sequence length="131" mass="14671">MYRHTDSPNRHFRDEITSPYIGWIALAMAIYGNPDGEAPDWHRHAACAGTSHEPWFPPDGAKSGNPARKHRYLRETYCDHCPVQQQCYDDTVQWESRWTAGGGQVHGFVAGASGPQRYATIHTTNTSEDAA</sequence>
<dbReference type="Pfam" id="PF02467">
    <property type="entry name" value="Whib"/>
    <property type="match status" value="1"/>
</dbReference>
<protein>
    <recommendedName>
        <fullName evidence="1">4Fe-4S Wbl-type domain-containing protein</fullName>
    </recommendedName>
</protein>
<evidence type="ECO:0000313" key="3">
    <source>
        <dbReference type="Proteomes" id="UP000569329"/>
    </source>
</evidence>
<dbReference type="Proteomes" id="UP000569329">
    <property type="component" value="Unassembled WGS sequence"/>
</dbReference>
<proteinExistence type="predicted"/>
<dbReference type="AlphaFoldDB" id="A0A839EAL9"/>
<name>A0A839EAL9_9PSEU</name>
<keyword evidence="3" id="KW-1185">Reference proteome</keyword>
<evidence type="ECO:0000313" key="2">
    <source>
        <dbReference type="EMBL" id="MBA8827888.1"/>
    </source>
</evidence>
<gene>
    <name evidence="2" type="ORF">FHX42_005295</name>
</gene>
<feature type="domain" description="4Fe-4S Wbl-type" evidence="1">
    <location>
        <begin position="46"/>
        <end position="119"/>
    </location>
</feature>
<dbReference type="EMBL" id="JACGWZ010000012">
    <property type="protein sequence ID" value="MBA8827888.1"/>
    <property type="molecule type" value="Genomic_DNA"/>
</dbReference>
<dbReference type="InterPro" id="IPR034768">
    <property type="entry name" value="4FE4S_WBL"/>
</dbReference>
<dbReference type="PROSITE" id="PS51674">
    <property type="entry name" value="4FE4S_WBL"/>
    <property type="match status" value="1"/>
</dbReference>
<reference evidence="2 3" key="1">
    <citation type="submission" date="2020-07" db="EMBL/GenBank/DDBJ databases">
        <title>Sequencing the genomes of 1000 actinobacteria strains.</title>
        <authorList>
            <person name="Klenk H.-P."/>
        </authorList>
    </citation>
    <scope>NUCLEOTIDE SEQUENCE [LARGE SCALE GENOMIC DNA]</scope>
    <source>
        <strain evidence="2 3">DSM 45975</strain>
    </source>
</reference>